<organism evidence="1 2">
    <name type="scientific">Pseudoglutamicibacter albus DNF00011</name>
    <dbReference type="NCBI Taxonomy" id="1401063"/>
    <lineage>
        <taxon>Bacteria</taxon>
        <taxon>Bacillati</taxon>
        <taxon>Actinomycetota</taxon>
        <taxon>Actinomycetes</taxon>
        <taxon>Micrococcales</taxon>
        <taxon>Micrococcaceae</taxon>
        <taxon>Pseudoglutamicibacter</taxon>
    </lineage>
</organism>
<comment type="caution">
    <text evidence="1">The sequence shown here is derived from an EMBL/GenBank/DDBJ whole genome shotgun (WGS) entry which is preliminary data.</text>
</comment>
<keyword evidence="1" id="KW-0540">Nuclease</keyword>
<name>A0A096AEN7_9MICC</name>
<dbReference type="AlphaFoldDB" id="A0A096AEN7"/>
<sequence length="63" mass="7155">MVVIETKGEHLKNDDSNRKIRLGRAWANMSGNGYRYYMVFEDGVTPPDGAVTLSELVRILEKL</sequence>
<dbReference type="EMBL" id="JRNH01000032">
    <property type="protein sequence ID" value="KGF19399.1"/>
    <property type="molecule type" value="Genomic_DNA"/>
</dbReference>
<proteinExistence type="predicted"/>
<keyword evidence="1" id="KW-0378">Hydrolase</keyword>
<reference evidence="1 2" key="1">
    <citation type="submission" date="2014-07" db="EMBL/GenBank/DDBJ databases">
        <authorList>
            <person name="McCorrison J."/>
            <person name="Sanka R."/>
            <person name="Torralba M."/>
            <person name="Gillis M."/>
            <person name="Haft D.H."/>
            <person name="Methe B."/>
            <person name="Sutton G."/>
            <person name="Nelson K.E."/>
        </authorList>
    </citation>
    <scope>NUCLEOTIDE SEQUENCE [LARGE SCALE GENOMIC DNA]</scope>
    <source>
        <strain evidence="1 2">DNF00011</strain>
    </source>
</reference>
<dbReference type="Proteomes" id="UP000053528">
    <property type="component" value="Unassembled WGS sequence"/>
</dbReference>
<protein>
    <submittedName>
        <fullName evidence="1">Restriction endonuclease</fullName>
    </submittedName>
</protein>
<evidence type="ECO:0000313" key="1">
    <source>
        <dbReference type="EMBL" id="KGF19399.1"/>
    </source>
</evidence>
<evidence type="ECO:0000313" key="2">
    <source>
        <dbReference type="Proteomes" id="UP000053528"/>
    </source>
</evidence>
<keyword evidence="1" id="KW-0255">Endonuclease</keyword>
<gene>
    <name evidence="1" type="ORF">HMPREF2128_09840</name>
</gene>
<accession>A0A096AEN7</accession>
<dbReference type="GO" id="GO:0004519">
    <property type="term" value="F:endonuclease activity"/>
    <property type="evidence" value="ECO:0007669"/>
    <property type="project" value="UniProtKB-KW"/>
</dbReference>